<feature type="transmembrane region" description="Helical" evidence="1">
    <location>
        <begin position="39"/>
        <end position="61"/>
    </location>
</feature>
<keyword evidence="1" id="KW-1133">Transmembrane helix</keyword>
<accession>A0A2N3KYD0</accession>
<organism evidence="2 3">
    <name type="scientific">Thalassospira marina</name>
    <dbReference type="NCBI Taxonomy" id="2048283"/>
    <lineage>
        <taxon>Bacteria</taxon>
        <taxon>Pseudomonadati</taxon>
        <taxon>Pseudomonadota</taxon>
        <taxon>Alphaproteobacteria</taxon>
        <taxon>Rhodospirillales</taxon>
        <taxon>Thalassospiraceae</taxon>
        <taxon>Thalassospira</taxon>
    </lineage>
</organism>
<gene>
    <name evidence="2" type="ORF">COO20_04825</name>
</gene>
<dbReference type="RefSeq" id="WP_101264545.1">
    <property type="nucleotide sequence ID" value="NZ_NWTK01000002.1"/>
</dbReference>
<dbReference type="EMBL" id="NWTK01000002">
    <property type="protein sequence ID" value="PKR55497.1"/>
    <property type="molecule type" value="Genomic_DNA"/>
</dbReference>
<sequence>MRTDKMFILVGCVLFAGFWIGFAAGLDNPPAQNDIQWETLLAGAAALIGGWMAYQGALIPFKEHRKAVMIQFQYDVKEAGKDLWGVMGMANHSIDGGQGIFTSTDTDGSTIVPSEIEQLRKMVNEHLSNLPPIPREIINPVLIEIYKDFEEALFFVSINPLYDIDSALDDLLKEMERFECYIAENS</sequence>
<protein>
    <submittedName>
        <fullName evidence="2">Uncharacterized protein</fullName>
    </submittedName>
</protein>
<evidence type="ECO:0000313" key="3">
    <source>
        <dbReference type="Proteomes" id="UP000233597"/>
    </source>
</evidence>
<keyword evidence="1" id="KW-0472">Membrane</keyword>
<comment type="caution">
    <text evidence="2">The sequence shown here is derived from an EMBL/GenBank/DDBJ whole genome shotgun (WGS) entry which is preliminary data.</text>
</comment>
<evidence type="ECO:0000256" key="1">
    <source>
        <dbReference type="SAM" id="Phobius"/>
    </source>
</evidence>
<evidence type="ECO:0000313" key="2">
    <source>
        <dbReference type="EMBL" id="PKR55497.1"/>
    </source>
</evidence>
<dbReference type="Proteomes" id="UP000233597">
    <property type="component" value="Unassembled WGS sequence"/>
</dbReference>
<name>A0A2N3KYD0_9PROT</name>
<reference evidence="2 3" key="1">
    <citation type="submission" date="2017-09" db="EMBL/GenBank/DDBJ databases">
        <title>Biodiversity and function of Thalassospira species in the particle-attached aromatic-hydrocarbon-degrading consortia from the surface seawater of the South China Sea.</title>
        <authorList>
            <person name="Dong C."/>
            <person name="Liu R."/>
            <person name="Shao Z."/>
        </authorList>
    </citation>
    <scope>NUCLEOTIDE SEQUENCE [LARGE SCALE GENOMIC DNA]</scope>
    <source>
        <strain evidence="2 3">CSC1P2</strain>
    </source>
</reference>
<keyword evidence="1" id="KW-0812">Transmembrane</keyword>
<dbReference type="AlphaFoldDB" id="A0A2N3KYD0"/>
<proteinExistence type="predicted"/>